<dbReference type="Gene3D" id="1.20.58.80">
    <property type="entry name" value="Phosphotransferase system, lactose/cellobiose-type IIA subunit"/>
    <property type="match status" value="1"/>
</dbReference>
<evidence type="ECO:0000256" key="2">
    <source>
        <dbReference type="SAM" id="MobiDB-lite"/>
    </source>
</evidence>
<gene>
    <name evidence="3" type="ORF">P691DRAFT_757473</name>
</gene>
<organism evidence="3 4">
    <name type="scientific">Macrolepiota fuliginosa MF-IS2</name>
    <dbReference type="NCBI Taxonomy" id="1400762"/>
    <lineage>
        <taxon>Eukaryota</taxon>
        <taxon>Fungi</taxon>
        <taxon>Dikarya</taxon>
        <taxon>Basidiomycota</taxon>
        <taxon>Agaricomycotina</taxon>
        <taxon>Agaricomycetes</taxon>
        <taxon>Agaricomycetidae</taxon>
        <taxon>Agaricales</taxon>
        <taxon>Agaricineae</taxon>
        <taxon>Agaricaceae</taxon>
        <taxon>Macrolepiota</taxon>
    </lineage>
</organism>
<evidence type="ECO:0000313" key="4">
    <source>
        <dbReference type="Proteomes" id="UP000807342"/>
    </source>
</evidence>
<evidence type="ECO:0000313" key="3">
    <source>
        <dbReference type="EMBL" id="KAF9451196.1"/>
    </source>
</evidence>
<dbReference type="PANTHER" id="PTHR40130">
    <property type="entry name" value="EXPRESSED PROTEIN"/>
    <property type="match status" value="1"/>
</dbReference>
<accession>A0A9P5XK37</accession>
<reference evidence="3" key="1">
    <citation type="submission" date="2020-11" db="EMBL/GenBank/DDBJ databases">
        <authorList>
            <consortium name="DOE Joint Genome Institute"/>
            <person name="Ahrendt S."/>
            <person name="Riley R."/>
            <person name="Andreopoulos W."/>
            <person name="Labutti K."/>
            <person name="Pangilinan J."/>
            <person name="Ruiz-Duenas F.J."/>
            <person name="Barrasa J.M."/>
            <person name="Sanchez-Garcia M."/>
            <person name="Camarero S."/>
            <person name="Miyauchi S."/>
            <person name="Serrano A."/>
            <person name="Linde D."/>
            <person name="Babiker R."/>
            <person name="Drula E."/>
            <person name="Ayuso-Fernandez I."/>
            <person name="Pacheco R."/>
            <person name="Padilla G."/>
            <person name="Ferreira P."/>
            <person name="Barriuso J."/>
            <person name="Kellner H."/>
            <person name="Castanera R."/>
            <person name="Alfaro M."/>
            <person name="Ramirez L."/>
            <person name="Pisabarro A.G."/>
            <person name="Kuo A."/>
            <person name="Tritt A."/>
            <person name="Lipzen A."/>
            <person name="He G."/>
            <person name="Yan M."/>
            <person name="Ng V."/>
            <person name="Cullen D."/>
            <person name="Martin F."/>
            <person name="Rosso M.-N."/>
            <person name="Henrissat B."/>
            <person name="Hibbett D."/>
            <person name="Martinez A.T."/>
            <person name="Grigoriev I.V."/>
        </authorList>
    </citation>
    <scope>NUCLEOTIDE SEQUENCE</scope>
    <source>
        <strain evidence="3">MF-IS2</strain>
    </source>
</reference>
<keyword evidence="1" id="KW-0175">Coiled coil</keyword>
<evidence type="ECO:0000256" key="1">
    <source>
        <dbReference type="SAM" id="Coils"/>
    </source>
</evidence>
<dbReference type="OrthoDB" id="3197614at2759"/>
<dbReference type="Proteomes" id="UP000807342">
    <property type="component" value="Unassembled WGS sequence"/>
</dbReference>
<dbReference type="EMBL" id="MU151089">
    <property type="protein sequence ID" value="KAF9451196.1"/>
    <property type="molecule type" value="Genomic_DNA"/>
</dbReference>
<feature type="coiled-coil region" evidence="1">
    <location>
        <begin position="383"/>
        <end position="431"/>
    </location>
</feature>
<name>A0A9P5XK37_9AGAR</name>
<proteinExistence type="predicted"/>
<dbReference type="PANTHER" id="PTHR40130:SF1">
    <property type="entry name" value="SPINDLE POLE BODY-ASSOCIATED PROTEIN CUT12 DOMAIN-CONTAINING PROTEIN"/>
    <property type="match status" value="1"/>
</dbReference>
<feature type="compositionally biased region" description="Polar residues" evidence="2">
    <location>
        <begin position="194"/>
        <end position="219"/>
    </location>
</feature>
<protein>
    <submittedName>
        <fullName evidence="3">Uncharacterized protein</fullName>
    </submittedName>
</protein>
<sequence>MSSQIENPMNALMKEGVGQYQAHNHAANADEHTNNGLIVLAMEEHFKAAKAYIAAIERSHDESAKRTLHMLYNEQSKAAKDLQRRIEKLKEEGKDPLQPQPIATVPTVNVQPKNVMAPVPRTVNTHPHVPGRIESPQPLQMMTDTVDESFMLLGGQRSEPGDPFNHFWNIMQGMLDTLSSPVAFATAPLGNPESAETQNSSAHGSANLNSKTPSGSGSLSKRDPSFGSDTEVDEPILARLGRRIGMARESMGGIKHGSSSQKSHIRVLDDDEDFDESLFDDGDDLSESFLVIPSGSEPGALKKENMVLKTELANMQRQLEMAEKMLHLRDKQGQQLRDSIYQASKEAQRAMGASMHQRIGPDLSNLNLNAPPLPIPGLTHNRENQYLQRIKELENEIRQARIENEKNQAMIRKYRERWEKLKESAKRKKEAKVAAIAAASPVRERIVEEPEAEEELDNTY</sequence>
<keyword evidence="4" id="KW-1185">Reference proteome</keyword>
<dbReference type="AlphaFoldDB" id="A0A9P5XK37"/>
<feature type="region of interest" description="Disordered" evidence="2">
    <location>
        <begin position="186"/>
        <end position="234"/>
    </location>
</feature>
<comment type="caution">
    <text evidence="3">The sequence shown here is derived from an EMBL/GenBank/DDBJ whole genome shotgun (WGS) entry which is preliminary data.</text>
</comment>